<dbReference type="EMBL" id="KV748292">
    <property type="protein sequence ID" value="OCK86661.1"/>
    <property type="molecule type" value="Genomic_DNA"/>
</dbReference>
<protein>
    <submittedName>
        <fullName evidence="1">Uncharacterized protein</fullName>
    </submittedName>
</protein>
<evidence type="ECO:0000313" key="1">
    <source>
        <dbReference type="EMBL" id="OCK86661.1"/>
    </source>
</evidence>
<dbReference type="Proteomes" id="UP000250078">
    <property type="component" value="Unassembled WGS sequence"/>
</dbReference>
<sequence>MSYLGSVINSASPSTILRTTLVSKRWHSFSQRLLDRSLNITISQTRKGLNFGVFQRLQTDPRFAKRVKELRILAWHDYVVHYDAPWTNIESIPFEIAPTCWVQFSKLLEILPGLNILKFSWKARRLPRELVDVLESLDRNIEISLCAEVDPSTKYRTRSALGPQLERRPQLISLMPKESQLVHLEVTIWIKPLRTFESLEHFLPYCSKLKVLIIRNAISRFVRVAHCSRSARYINPSTTKLHLREISLHNVCLCDTHRCGKPEGGDRANHWTNLVDWSSVKKATFSCLDFLVSFGESLAGLQALNLELFSSSSPSFNRILSCRSPLAAETIKGFLSRTHSLKEEATKSSTT</sequence>
<gene>
    <name evidence="1" type="ORF">K441DRAFT_34945</name>
</gene>
<proteinExistence type="predicted"/>
<accession>A0ACC8EK96</accession>
<organism evidence="1 2">
    <name type="scientific">Cenococcum geophilum 1.58</name>
    <dbReference type="NCBI Taxonomy" id="794803"/>
    <lineage>
        <taxon>Eukaryota</taxon>
        <taxon>Fungi</taxon>
        <taxon>Dikarya</taxon>
        <taxon>Ascomycota</taxon>
        <taxon>Pezizomycotina</taxon>
        <taxon>Dothideomycetes</taxon>
        <taxon>Pleosporomycetidae</taxon>
        <taxon>Gloniales</taxon>
        <taxon>Gloniaceae</taxon>
        <taxon>Cenococcum</taxon>
    </lineage>
</organism>
<reference evidence="1 2" key="1">
    <citation type="journal article" date="2016" name="Nat. Commun.">
        <title>Ectomycorrhizal ecology is imprinted in the genome of the dominant symbiotic fungus Cenococcum geophilum.</title>
        <authorList>
            <consortium name="DOE Joint Genome Institute"/>
            <person name="Peter M."/>
            <person name="Kohler A."/>
            <person name="Ohm R.A."/>
            <person name="Kuo A."/>
            <person name="Krutzmann J."/>
            <person name="Morin E."/>
            <person name="Arend M."/>
            <person name="Barry K.W."/>
            <person name="Binder M."/>
            <person name="Choi C."/>
            <person name="Clum A."/>
            <person name="Copeland A."/>
            <person name="Grisel N."/>
            <person name="Haridas S."/>
            <person name="Kipfer T."/>
            <person name="LaButti K."/>
            <person name="Lindquist E."/>
            <person name="Lipzen A."/>
            <person name="Maire R."/>
            <person name="Meier B."/>
            <person name="Mihaltcheva S."/>
            <person name="Molinier V."/>
            <person name="Murat C."/>
            <person name="Poggeler S."/>
            <person name="Quandt C.A."/>
            <person name="Sperisen C."/>
            <person name="Tritt A."/>
            <person name="Tisserant E."/>
            <person name="Crous P.W."/>
            <person name="Henrissat B."/>
            <person name="Nehls U."/>
            <person name="Egli S."/>
            <person name="Spatafora J.W."/>
            <person name="Grigoriev I.V."/>
            <person name="Martin F.M."/>
        </authorList>
    </citation>
    <scope>NUCLEOTIDE SEQUENCE [LARGE SCALE GENOMIC DNA]</scope>
    <source>
        <strain evidence="1 2">1.58</strain>
    </source>
</reference>
<evidence type="ECO:0000313" key="2">
    <source>
        <dbReference type="Proteomes" id="UP000250078"/>
    </source>
</evidence>
<name>A0ACC8EK96_9PEZI</name>
<keyword evidence="2" id="KW-1185">Reference proteome</keyword>